<feature type="compositionally biased region" description="Low complexity" evidence="1">
    <location>
        <begin position="408"/>
        <end position="418"/>
    </location>
</feature>
<dbReference type="Proteomes" id="UP000299102">
    <property type="component" value="Unassembled WGS sequence"/>
</dbReference>
<dbReference type="AlphaFoldDB" id="A0A4C1W1X7"/>
<protein>
    <submittedName>
        <fullName evidence="2">Uncharacterized protein</fullName>
    </submittedName>
</protein>
<sequence length="441" mass="49557">MAVLPSRAGGLLLPDGYGRSCVFSDILKLSGLHYDVADITARRDAFTKFTRDAVSGRGSAQTHEPALRPSARTAPGVGGGSRRGHCRRADGHRVRSKTTAVSRVAYECMTGSTFKIYDIGTSECTAHLSRPGPERRPPAAAAAAPGPRRCPRCGHYHIFEKPSRRRTKSALHKFVIFIRAPEASLSVRLPLLRREDRARDNSLLSRVCPVCLSRARPPSTSDLLLLRHRRRRANVHFKARRRAVHVTAGAHSSFPRRLALEVAQESFRSSGQTLSWPCKARRRGRAVRGSTPGRCDVTRMRRTIDKFDRSTQYRFRTLIRKRTPCEARHRRSYRARIVPRGGAPNNFLIKYYVWRELNRYPSKARGAGAERRRGDTYPGGRREGFVPYLWRPRRGDFEFVAAASSAAPSRASADALFAEPSRAAPDGSLERERQRARRSAR</sequence>
<feature type="region of interest" description="Disordered" evidence="1">
    <location>
        <begin position="55"/>
        <end position="94"/>
    </location>
</feature>
<proteinExistence type="predicted"/>
<keyword evidence="3" id="KW-1185">Reference proteome</keyword>
<name>A0A4C1W1X7_EUMVA</name>
<evidence type="ECO:0000313" key="3">
    <source>
        <dbReference type="Proteomes" id="UP000299102"/>
    </source>
</evidence>
<reference evidence="2 3" key="1">
    <citation type="journal article" date="2019" name="Commun. Biol.">
        <title>The bagworm genome reveals a unique fibroin gene that provides high tensile strength.</title>
        <authorList>
            <person name="Kono N."/>
            <person name="Nakamura H."/>
            <person name="Ohtoshi R."/>
            <person name="Tomita M."/>
            <person name="Numata K."/>
            <person name="Arakawa K."/>
        </authorList>
    </citation>
    <scope>NUCLEOTIDE SEQUENCE [LARGE SCALE GENOMIC DNA]</scope>
</reference>
<gene>
    <name evidence="2" type="ORF">EVAR_39499_1</name>
</gene>
<dbReference type="EMBL" id="BGZK01000453">
    <property type="protein sequence ID" value="GBP44489.1"/>
    <property type="molecule type" value="Genomic_DNA"/>
</dbReference>
<evidence type="ECO:0000256" key="1">
    <source>
        <dbReference type="SAM" id="MobiDB-lite"/>
    </source>
</evidence>
<organism evidence="2 3">
    <name type="scientific">Eumeta variegata</name>
    <name type="common">Bagworm moth</name>
    <name type="synonym">Eumeta japonica</name>
    <dbReference type="NCBI Taxonomy" id="151549"/>
    <lineage>
        <taxon>Eukaryota</taxon>
        <taxon>Metazoa</taxon>
        <taxon>Ecdysozoa</taxon>
        <taxon>Arthropoda</taxon>
        <taxon>Hexapoda</taxon>
        <taxon>Insecta</taxon>
        <taxon>Pterygota</taxon>
        <taxon>Neoptera</taxon>
        <taxon>Endopterygota</taxon>
        <taxon>Lepidoptera</taxon>
        <taxon>Glossata</taxon>
        <taxon>Ditrysia</taxon>
        <taxon>Tineoidea</taxon>
        <taxon>Psychidae</taxon>
        <taxon>Oiketicinae</taxon>
        <taxon>Eumeta</taxon>
    </lineage>
</organism>
<feature type="compositionally biased region" description="Low complexity" evidence="1">
    <location>
        <begin position="138"/>
        <end position="147"/>
    </location>
</feature>
<feature type="region of interest" description="Disordered" evidence="1">
    <location>
        <begin position="128"/>
        <end position="147"/>
    </location>
</feature>
<evidence type="ECO:0000313" key="2">
    <source>
        <dbReference type="EMBL" id="GBP44489.1"/>
    </source>
</evidence>
<feature type="region of interest" description="Disordered" evidence="1">
    <location>
        <begin position="408"/>
        <end position="441"/>
    </location>
</feature>
<comment type="caution">
    <text evidence="2">The sequence shown here is derived from an EMBL/GenBank/DDBJ whole genome shotgun (WGS) entry which is preliminary data.</text>
</comment>
<accession>A0A4C1W1X7</accession>